<keyword evidence="1" id="KW-0479">Metal-binding</keyword>
<sequence length="288" mass="32284">MAPIGLTDVAITDFVVNQRHGVKGLVDIISPKTLPSCYFQLPEKRVTTERLIMESPTTGKGPVLPVIPVIDVSDWKNPSVAEEICEAAATVLSWSGETLKFEYLSDQVDFSATWPTVCRDEVVNHSNRMKPIGRKILEILMNNLNARMEEQDLMGTLRMNVNYYPECPDTKLTVGTACMLDTVTSGSISLIPPVMGAIVVNIGDMLQILSNDRYKSVEHLVMASRFLSRISFAYYCGPSYDSVIEPLRDVLENGEKPLYKPTMYKDYMKYYFARPHTGSKTIESIKLP</sequence>
<gene>
    <name evidence="4" type="ORF">Bca52824_087482</name>
</gene>
<accession>A0A8X7PDR7</accession>
<dbReference type="InterPro" id="IPR044861">
    <property type="entry name" value="IPNS-like_FE2OG_OXY"/>
</dbReference>
<evidence type="ECO:0000313" key="4">
    <source>
        <dbReference type="EMBL" id="KAG2247854.1"/>
    </source>
</evidence>
<keyword evidence="2" id="KW-0408">Iron</keyword>
<name>A0A8X7PDR7_BRACI</name>
<keyword evidence="5" id="KW-1185">Reference proteome</keyword>
<dbReference type="AlphaFoldDB" id="A0A8X7PDR7"/>
<comment type="caution">
    <text evidence="4">The sequence shown here is derived from an EMBL/GenBank/DDBJ whole genome shotgun (WGS) entry which is preliminary data.</text>
</comment>
<evidence type="ECO:0000256" key="2">
    <source>
        <dbReference type="ARBA" id="ARBA00023004"/>
    </source>
</evidence>
<evidence type="ECO:0000313" key="5">
    <source>
        <dbReference type="Proteomes" id="UP000886595"/>
    </source>
</evidence>
<dbReference type="InterPro" id="IPR027443">
    <property type="entry name" value="IPNS-like_sf"/>
</dbReference>
<dbReference type="GO" id="GO:0046872">
    <property type="term" value="F:metal ion binding"/>
    <property type="evidence" value="ECO:0007669"/>
    <property type="project" value="UniProtKB-KW"/>
</dbReference>
<reference evidence="4 5" key="1">
    <citation type="submission" date="2020-02" db="EMBL/GenBank/DDBJ databases">
        <authorList>
            <person name="Ma Q."/>
            <person name="Huang Y."/>
            <person name="Song X."/>
            <person name="Pei D."/>
        </authorList>
    </citation>
    <scope>NUCLEOTIDE SEQUENCE [LARGE SCALE GENOMIC DNA]</scope>
    <source>
        <strain evidence="4">Sxm20200214</strain>
        <tissue evidence="4">Leaf</tissue>
    </source>
</reference>
<feature type="domain" description="Isopenicillin N synthase-like Fe(2+) 2OG dioxygenase" evidence="3">
    <location>
        <begin position="187"/>
        <end position="238"/>
    </location>
</feature>
<dbReference type="Pfam" id="PF03171">
    <property type="entry name" value="2OG-FeII_Oxy"/>
    <property type="match status" value="1"/>
</dbReference>
<dbReference type="PANTHER" id="PTHR47991">
    <property type="entry name" value="OXOGLUTARATE/IRON-DEPENDENT DIOXYGENASE"/>
    <property type="match status" value="1"/>
</dbReference>
<organism evidence="4 5">
    <name type="scientific">Brassica carinata</name>
    <name type="common">Ethiopian mustard</name>
    <name type="synonym">Abyssinian cabbage</name>
    <dbReference type="NCBI Taxonomy" id="52824"/>
    <lineage>
        <taxon>Eukaryota</taxon>
        <taxon>Viridiplantae</taxon>
        <taxon>Streptophyta</taxon>
        <taxon>Embryophyta</taxon>
        <taxon>Tracheophyta</taxon>
        <taxon>Spermatophyta</taxon>
        <taxon>Magnoliopsida</taxon>
        <taxon>eudicotyledons</taxon>
        <taxon>Gunneridae</taxon>
        <taxon>Pentapetalae</taxon>
        <taxon>rosids</taxon>
        <taxon>malvids</taxon>
        <taxon>Brassicales</taxon>
        <taxon>Brassicaceae</taxon>
        <taxon>Brassiceae</taxon>
        <taxon>Brassica</taxon>
    </lineage>
</organism>
<protein>
    <recommendedName>
        <fullName evidence="3">Isopenicillin N synthase-like Fe(2+) 2OG dioxygenase domain-containing protein</fullName>
    </recommendedName>
</protein>
<dbReference type="InterPro" id="IPR050295">
    <property type="entry name" value="Plant_2OG-oxidoreductases"/>
</dbReference>
<proteinExistence type="predicted"/>
<dbReference type="Proteomes" id="UP000886595">
    <property type="component" value="Unassembled WGS sequence"/>
</dbReference>
<dbReference type="OrthoDB" id="288590at2759"/>
<dbReference type="Gene3D" id="2.60.120.330">
    <property type="entry name" value="B-lactam Antibiotic, Isopenicillin N Synthase, Chain"/>
    <property type="match status" value="1"/>
</dbReference>
<dbReference type="SUPFAM" id="SSF51197">
    <property type="entry name" value="Clavaminate synthase-like"/>
    <property type="match status" value="1"/>
</dbReference>
<dbReference type="EMBL" id="JAAMPC010000017">
    <property type="protein sequence ID" value="KAG2247854.1"/>
    <property type="molecule type" value="Genomic_DNA"/>
</dbReference>
<evidence type="ECO:0000259" key="3">
    <source>
        <dbReference type="Pfam" id="PF03171"/>
    </source>
</evidence>
<evidence type="ECO:0000256" key="1">
    <source>
        <dbReference type="ARBA" id="ARBA00022723"/>
    </source>
</evidence>